<comment type="cofactor">
    <cofactor evidence="1 11">
        <name>Zn(2+)</name>
        <dbReference type="ChEBI" id="CHEBI:29105"/>
    </cofactor>
</comment>
<dbReference type="InterPro" id="IPR023612">
    <property type="entry name" value="Peptidase_M4"/>
</dbReference>
<dbReference type="InterPro" id="IPR027268">
    <property type="entry name" value="Peptidase_M4/M1_CTD_sf"/>
</dbReference>
<dbReference type="GO" id="GO:0005576">
    <property type="term" value="C:extracellular region"/>
    <property type="evidence" value="ECO:0007669"/>
    <property type="project" value="UniProtKB-SubCell"/>
</dbReference>
<keyword evidence="7 11" id="KW-0862">Zinc</keyword>
<comment type="subcellular location">
    <subcellularLocation>
        <location evidence="11">Secreted</location>
    </subcellularLocation>
</comment>
<dbReference type="SUPFAM" id="SSF55486">
    <property type="entry name" value="Metalloproteases ('zincins'), catalytic domain"/>
    <property type="match status" value="1"/>
</dbReference>
<evidence type="ECO:0000256" key="9">
    <source>
        <dbReference type="ARBA" id="ARBA00023145"/>
    </source>
</evidence>
<organism evidence="18 20">
    <name type="scientific">Moritella viscosa</name>
    <dbReference type="NCBI Taxonomy" id="80854"/>
    <lineage>
        <taxon>Bacteria</taxon>
        <taxon>Pseudomonadati</taxon>
        <taxon>Pseudomonadota</taxon>
        <taxon>Gammaproteobacteria</taxon>
        <taxon>Alteromonadales</taxon>
        <taxon>Moritellaceae</taxon>
        <taxon>Moritella</taxon>
    </lineage>
</organism>
<dbReference type="Pfam" id="PF07504">
    <property type="entry name" value="FTP"/>
    <property type="match status" value="1"/>
</dbReference>
<evidence type="ECO:0000259" key="16">
    <source>
        <dbReference type="Pfam" id="PF07504"/>
    </source>
</evidence>
<dbReference type="Pfam" id="PF03413">
    <property type="entry name" value="PepSY"/>
    <property type="match status" value="1"/>
</dbReference>
<evidence type="ECO:0000259" key="13">
    <source>
        <dbReference type="Pfam" id="PF02868"/>
    </source>
</evidence>
<dbReference type="Gene3D" id="2.60.120.380">
    <property type="match status" value="1"/>
</dbReference>
<evidence type="ECO:0000256" key="4">
    <source>
        <dbReference type="ARBA" id="ARBA00022723"/>
    </source>
</evidence>
<dbReference type="EC" id="3.4.24.-" evidence="11"/>
<dbReference type="EMBL" id="FPLD01000091">
    <property type="protein sequence ID" value="SGZ08546.1"/>
    <property type="molecule type" value="Genomic_DNA"/>
</dbReference>
<accession>A0A1L0A613</accession>
<dbReference type="GO" id="GO:0006508">
    <property type="term" value="P:proteolysis"/>
    <property type="evidence" value="ECO:0007669"/>
    <property type="project" value="UniProtKB-KW"/>
</dbReference>
<feature type="chain" id="PRO_5023045727" description="Neutral metalloproteinase" evidence="11">
    <location>
        <begin position="25"/>
        <end position="622"/>
    </location>
</feature>
<reference evidence="17 19" key="1">
    <citation type="submission" date="2016-11" db="EMBL/GenBank/DDBJ databases">
        <authorList>
            <person name="Klemetsen T."/>
        </authorList>
    </citation>
    <scope>NUCLEOTIDE SEQUENCE [LARGE SCALE GENOMIC DNA]</scope>
    <source>
        <strain evidence="17">MT 2528</strain>
    </source>
</reference>
<evidence type="ECO:0000256" key="2">
    <source>
        <dbReference type="ARBA" id="ARBA00009388"/>
    </source>
</evidence>
<dbReference type="InterPro" id="IPR007280">
    <property type="entry name" value="Peptidase_C_arc/bac"/>
</dbReference>
<dbReference type="Pfam" id="PF02868">
    <property type="entry name" value="Peptidase_M4_C"/>
    <property type="match status" value="1"/>
</dbReference>
<dbReference type="GO" id="GO:0046872">
    <property type="term" value="F:metal ion binding"/>
    <property type="evidence" value="ECO:0007669"/>
    <property type="project" value="UniProtKB-UniRule"/>
</dbReference>
<keyword evidence="5 11" id="KW-0732">Signal</keyword>
<evidence type="ECO:0000256" key="5">
    <source>
        <dbReference type="ARBA" id="ARBA00022729"/>
    </source>
</evidence>
<dbReference type="Gene3D" id="3.10.450.490">
    <property type="match status" value="1"/>
</dbReference>
<evidence type="ECO:0000256" key="7">
    <source>
        <dbReference type="ARBA" id="ARBA00022833"/>
    </source>
</evidence>
<keyword evidence="11" id="KW-0964">Secreted</keyword>
<gene>
    <name evidence="17" type="ORF">MT2528_3144</name>
    <name evidence="18" type="ORF">NVI5450_3340</name>
</gene>
<evidence type="ECO:0000256" key="8">
    <source>
        <dbReference type="ARBA" id="ARBA00023049"/>
    </source>
</evidence>
<keyword evidence="19" id="KW-1185">Reference proteome</keyword>
<protein>
    <recommendedName>
        <fullName evidence="11">Neutral metalloproteinase</fullName>
        <ecNumber evidence="11">3.4.24.-</ecNumber>
    </recommendedName>
</protein>
<evidence type="ECO:0000313" key="18">
    <source>
        <dbReference type="EMBL" id="SGZ08546.1"/>
    </source>
</evidence>
<dbReference type="RefSeq" id="WP_075472830.1">
    <property type="nucleotide sequence ID" value="NZ_CAWQZC010000029.1"/>
</dbReference>
<evidence type="ECO:0000259" key="14">
    <source>
        <dbReference type="Pfam" id="PF03413"/>
    </source>
</evidence>
<dbReference type="PANTHER" id="PTHR33794">
    <property type="entry name" value="BACILLOLYSIN"/>
    <property type="match status" value="1"/>
</dbReference>
<reference evidence="18 20" key="2">
    <citation type="submission" date="2016-11" db="EMBL/GenBank/DDBJ databases">
        <authorList>
            <person name="Jaros S."/>
            <person name="Januszkiewicz K."/>
            <person name="Wedrychowicz H."/>
        </authorList>
    </citation>
    <scope>NUCLEOTIDE SEQUENCE [LARGE SCALE GENOMIC DNA]</scope>
    <source>
        <strain evidence="18">NVI 5450</strain>
    </source>
</reference>
<dbReference type="InterPro" id="IPR013856">
    <property type="entry name" value="Peptidase_M4_domain"/>
</dbReference>
<dbReference type="Proteomes" id="UP000182660">
    <property type="component" value="Unassembled WGS sequence"/>
</dbReference>
<dbReference type="Gene3D" id="3.10.450.40">
    <property type="match status" value="1"/>
</dbReference>
<comment type="similarity">
    <text evidence="2 11">Belongs to the peptidase M4 family.</text>
</comment>
<evidence type="ECO:0000256" key="11">
    <source>
        <dbReference type="RuleBase" id="RU366073"/>
    </source>
</evidence>
<keyword evidence="4" id="KW-0479">Metal-binding</keyword>
<evidence type="ECO:0000256" key="6">
    <source>
        <dbReference type="ARBA" id="ARBA00022801"/>
    </source>
</evidence>
<dbReference type="GeneID" id="61296977"/>
<feature type="active site" description="Proton donor" evidence="10">
    <location>
        <position position="433"/>
    </location>
</feature>
<evidence type="ECO:0000259" key="12">
    <source>
        <dbReference type="Pfam" id="PF01447"/>
    </source>
</evidence>
<evidence type="ECO:0000313" key="19">
    <source>
        <dbReference type="Proteomes" id="UP000182660"/>
    </source>
</evidence>
<keyword evidence="8 11" id="KW-0482">Metalloprotease</keyword>
<dbReference type="OrthoDB" id="5378341at2"/>
<feature type="domain" description="Peptidase M4 C-terminal" evidence="13">
    <location>
        <begin position="361"/>
        <end position="505"/>
    </location>
</feature>
<dbReference type="CDD" id="cd09597">
    <property type="entry name" value="M4_TLP"/>
    <property type="match status" value="1"/>
</dbReference>
<dbReference type="GO" id="GO:0004222">
    <property type="term" value="F:metalloendopeptidase activity"/>
    <property type="evidence" value="ECO:0007669"/>
    <property type="project" value="UniProtKB-UniRule"/>
</dbReference>
<dbReference type="PRINTS" id="PR00730">
    <property type="entry name" value="THERMOLYSIN"/>
</dbReference>
<keyword evidence="6 11" id="KW-0378">Hydrolase</keyword>
<dbReference type="InterPro" id="IPR050728">
    <property type="entry name" value="Zinc_Metalloprotease_M4"/>
</dbReference>
<feature type="domain" description="Peptidase M4" evidence="12">
    <location>
        <begin position="220"/>
        <end position="358"/>
    </location>
</feature>
<feature type="signal peptide" evidence="11">
    <location>
        <begin position="1"/>
        <end position="24"/>
    </location>
</feature>
<evidence type="ECO:0000259" key="15">
    <source>
        <dbReference type="Pfam" id="PF04151"/>
    </source>
</evidence>
<dbReference type="EMBL" id="FPLJ01000069">
    <property type="protein sequence ID" value="SGY96161.1"/>
    <property type="molecule type" value="Genomic_DNA"/>
</dbReference>
<dbReference type="Proteomes" id="UP000183794">
    <property type="component" value="Unassembled WGS sequence"/>
</dbReference>
<dbReference type="InterPro" id="IPR025711">
    <property type="entry name" value="PepSY"/>
</dbReference>
<feature type="active site" evidence="10">
    <location>
        <position position="351"/>
    </location>
</feature>
<dbReference type="Gene3D" id="3.10.170.10">
    <property type="match status" value="1"/>
</dbReference>
<proteinExistence type="inferred from homology"/>
<feature type="domain" description="FTP" evidence="16">
    <location>
        <begin position="63"/>
        <end position="111"/>
    </location>
</feature>
<keyword evidence="3 11" id="KW-0645">Protease</keyword>
<dbReference type="Pfam" id="PF01447">
    <property type="entry name" value="Peptidase_M4"/>
    <property type="match status" value="1"/>
</dbReference>
<evidence type="ECO:0000256" key="1">
    <source>
        <dbReference type="ARBA" id="ARBA00001947"/>
    </source>
</evidence>
<evidence type="ECO:0000256" key="10">
    <source>
        <dbReference type="PIRSR" id="PIRSR623612-1"/>
    </source>
</evidence>
<evidence type="ECO:0000313" key="17">
    <source>
        <dbReference type="EMBL" id="SGY96161.1"/>
    </source>
</evidence>
<dbReference type="AlphaFoldDB" id="A0A1L0A613"/>
<evidence type="ECO:0000256" key="3">
    <source>
        <dbReference type="ARBA" id="ARBA00022670"/>
    </source>
</evidence>
<name>A0A1L0A613_9GAMM</name>
<feature type="domain" description="Peptidase C-terminal archaeal/bacterial" evidence="15">
    <location>
        <begin position="550"/>
        <end position="607"/>
    </location>
</feature>
<sequence>MMANKKFILSAVAFSLLGSVNTIAAERVNLRDSMQTLATTTLANSGILASTPAQLLGLSQNDGLSVIRTYRNNKGDTITRYQQTYFGLPVIGEQAVISHNKKGFFKRAHGAVLNNIADDIFDITPSMTKVDALLRAKHLSMPVSPLIMSQSIVTENEASRLAVWQDDDGVARLVYEVSFFQSAGEPSRPYYIIDAQSGEVLLHFDNLQTADGIGPGGNEKTGEYRYGLDFKPLNVSQSGDTCTMSNKQLKTVNLNHETEGTTAFSFTCPENTAKQINGAYSPLNDAHFFGGVIFDMYKDWLNVSPLTSQLVMRVHYDKNYENAFWNGESMTFGDGADTFYPLVSLDVSAHEVSHGFTEQNSGLEYKGKSGGLNESFSDMAGEAAEFYMNGSNDWLVGAQILKGSGGLRSMSNPTMDGNSIDNQADYSNIMNVHHSSGVYNKAFYNLATTSGWDTEKAFVLYATANQLYWTPNSNWDDAGNGVMDAACDLGYSVDDVLASLTAVGIVADVNNNSECRVAQPPASDIDRTESNISTSFFRPAHFKQELGEGYTRLTVTLAGGTGNANLYVKHEDKLLFSKSDCTSKTPGNIETCVIDNPKAGIWKIDIRSYGSTSDVTLNIQAQ</sequence>
<feature type="domain" description="PepSY" evidence="14">
    <location>
        <begin position="164"/>
        <end position="201"/>
    </location>
</feature>
<dbReference type="InterPro" id="IPR011096">
    <property type="entry name" value="FTP_domain"/>
</dbReference>
<keyword evidence="9" id="KW-0865">Zymogen</keyword>
<evidence type="ECO:0000313" key="20">
    <source>
        <dbReference type="Proteomes" id="UP000183794"/>
    </source>
</evidence>
<dbReference type="Pfam" id="PF04151">
    <property type="entry name" value="PPC"/>
    <property type="match status" value="1"/>
</dbReference>
<dbReference type="Gene3D" id="1.10.390.10">
    <property type="entry name" value="Neutral Protease Domain 2"/>
    <property type="match status" value="1"/>
</dbReference>
<dbReference type="InterPro" id="IPR001570">
    <property type="entry name" value="Peptidase_M4_C_domain"/>
</dbReference>
<comment type="function">
    <text evidence="11">Extracellular zinc metalloprotease.</text>
</comment>
<dbReference type="PANTHER" id="PTHR33794:SF1">
    <property type="entry name" value="BACILLOLYSIN"/>
    <property type="match status" value="1"/>
</dbReference>